<dbReference type="Pfam" id="PF03422">
    <property type="entry name" value="CBM_6"/>
    <property type="match status" value="1"/>
</dbReference>
<evidence type="ECO:0000259" key="2">
    <source>
        <dbReference type="PROSITE" id="PS51175"/>
    </source>
</evidence>
<accession>A0A2K9EE78</accession>
<dbReference type="InterPro" id="IPR005084">
    <property type="entry name" value="CBM6"/>
</dbReference>
<gene>
    <name evidence="3" type="ORF">HVS_12905</name>
</gene>
<evidence type="ECO:0000256" key="1">
    <source>
        <dbReference type="SAM" id="SignalP"/>
    </source>
</evidence>
<protein>
    <submittedName>
        <fullName evidence="3">Carbohydrate binding module (Family 6)</fullName>
    </submittedName>
</protein>
<keyword evidence="4" id="KW-1185">Reference proteome</keyword>
<evidence type="ECO:0000313" key="3">
    <source>
        <dbReference type="EMBL" id="AUG58454.1"/>
    </source>
</evidence>
<sequence length="362" mass="39914">MNKRFKKVSLSTIMLIGFALSAVLTNLTGVRANETTVTFEAESSYNINQGMIVNHSGCSGGQYVGLVGNGNILQFNNIYVEADGLYNVTVHYFSENMRYGYLEVNGNTEAGIIFPGLGNWNDLGSKTLQVNLKAGNNTLKFYNDFAYMPDFDRITVEGAIAQAVTGYEAEATGNIIDGIVINQSDCSGGKYVALNGLGNILQFNNIYAPSTGIYNIAIYYYSLNDSNGYISVNGETGTEINFRGIGNWDEQGVKYTTVFLQEGNNSIRFYNDFAYMPHFDRLCIVGEGYLLNNPGLEESNGINPYSWSIGNDHSKRSTFQWESGSGINSSKCISIIATAPTDAYWMQTVRLEPKKTTYLKDI</sequence>
<dbReference type="AlphaFoldDB" id="A0A2K9EE78"/>
<name>A0A2K9EE78_9FIRM</name>
<dbReference type="CDD" id="cd04081">
    <property type="entry name" value="CBM35_galactosidase-like"/>
    <property type="match status" value="2"/>
</dbReference>
<dbReference type="PROSITE" id="PS51175">
    <property type="entry name" value="CBM6"/>
    <property type="match status" value="2"/>
</dbReference>
<feature type="domain" description="CBM6" evidence="2">
    <location>
        <begin position="37"/>
        <end position="157"/>
    </location>
</feature>
<dbReference type="GO" id="GO:0030246">
    <property type="term" value="F:carbohydrate binding"/>
    <property type="evidence" value="ECO:0007669"/>
    <property type="project" value="InterPro"/>
</dbReference>
<dbReference type="EMBL" id="CP025197">
    <property type="protein sequence ID" value="AUG58454.1"/>
    <property type="molecule type" value="Genomic_DNA"/>
</dbReference>
<feature type="domain" description="CBM6" evidence="2">
    <location>
        <begin position="165"/>
        <end position="285"/>
    </location>
</feature>
<dbReference type="KEGG" id="hsc:HVS_12905"/>
<dbReference type="InterPro" id="IPR008979">
    <property type="entry name" value="Galactose-bd-like_sf"/>
</dbReference>
<dbReference type="Gene3D" id="2.60.120.260">
    <property type="entry name" value="Galactose-binding domain-like"/>
    <property type="match status" value="2"/>
</dbReference>
<dbReference type="RefSeq" id="WP_101302948.1">
    <property type="nucleotide sequence ID" value="NZ_CP025197.1"/>
</dbReference>
<evidence type="ECO:0000313" key="4">
    <source>
        <dbReference type="Proteomes" id="UP000233534"/>
    </source>
</evidence>
<dbReference type="Proteomes" id="UP000233534">
    <property type="component" value="Chromosome"/>
</dbReference>
<proteinExistence type="predicted"/>
<keyword evidence="1" id="KW-0732">Signal</keyword>
<organism evidence="3 4">
    <name type="scientific">Acetivibrio saccincola</name>
    <dbReference type="NCBI Taxonomy" id="1677857"/>
    <lineage>
        <taxon>Bacteria</taxon>
        <taxon>Bacillati</taxon>
        <taxon>Bacillota</taxon>
        <taxon>Clostridia</taxon>
        <taxon>Eubacteriales</taxon>
        <taxon>Oscillospiraceae</taxon>
        <taxon>Acetivibrio</taxon>
    </lineage>
</organism>
<reference evidence="3 4" key="1">
    <citation type="submission" date="2017-12" db="EMBL/GenBank/DDBJ databases">
        <title>Complete genome sequence of Herbivorax saccincola GGR1, a novel Cellulosome-producing hydrolytic bacterium in a thermophilic biogas plant, established by Illumina and Nanopore MinION sequencing.</title>
        <authorList>
            <person name="Pechtl A."/>
            <person name="Ruckert C."/>
            <person name="Koeck D.E."/>
            <person name="Maus I."/>
            <person name="Winkler A."/>
            <person name="Kalinowski J."/>
            <person name="Puhler A."/>
            <person name="Schwarz W.W."/>
            <person name="Zverlov V.V."/>
            <person name="Schluter A."/>
            <person name="Liebl W."/>
        </authorList>
    </citation>
    <scope>NUCLEOTIDE SEQUENCE [LARGE SCALE GENOMIC DNA]</scope>
    <source>
        <strain evidence="4">SR1</strain>
    </source>
</reference>
<feature type="chain" id="PRO_5038360003" evidence="1">
    <location>
        <begin position="22"/>
        <end position="362"/>
    </location>
</feature>
<dbReference type="SUPFAM" id="SSF49785">
    <property type="entry name" value="Galactose-binding domain-like"/>
    <property type="match status" value="2"/>
</dbReference>
<feature type="signal peptide" evidence="1">
    <location>
        <begin position="1"/>
        <end position="21"/>
    </location>
</feature>